<protein>
    <recommendedName>
        <fullName evidence="1">Beta-lactamase-related domain-containing protein</fullName>
    </recommendedName>
</protein>
<proteinExistence type="predicted"/>
<feature type="domain" description="Beta-lactamase-related" evidence="1">
    <location>
        <begin position="33"/>
        <end position="368"/>
    </location>
</feature>
<dbReference type="AlphaFoldDB" id="A0A815JGR1"/>
<evidence type="ECO:0000313" key="2">
    <source>
        <dbReference type="EMBL" id="CAF1376478.1"/>
    </source>
</evidence>
<dbReference type="PANTHER" id="PTHR43319:SF3">
    <property type="entry name" value="BETA-LACTAMASE-RELATED DOMAIN-CONTAINING PROTEIN"/>
    <property type="match status" value="1"/>
</dbReference>
<dbReference type="Proteomes" id="UP000663845">
    <property type="component" value="Unassembled WGS sequence"/>
</dbReference>
<dbReference type="Proteomes" id="UP000663844">
    <property type="component" value="Unassembled WGS sequence"/>
</dbReference>
<sequence>MSDKEDNISGYCAKSWKLIRDLFHENFIENLDIGASLCIFYRGECVVDLVGGWFDLGNDRRPYTHDTLQPVYSTGKGVMATALALCVQRGILNYEEKVSTYWPEFKQNGKENIKVKDLLSHRAGLTVIDNDDDHILNVEDILDDPTKITYLLAKQKPYWQPDIGGHGYHALTFAYLVNELIRRIDIPKHRSIGEFIQQEITQHIDNCEYFIVNCLPEQYKIRVSSCIPPIKIKTDENHVPLSELQERTFTMNGLVKTTPMDCTSKCLSCVNVVTNARSLAKIYASLIFTENLLTTETLSKSILNNTPDNEFDKILDNKLTKFSQGGFMLDETVVNDFGKVFGHWGWGGSIAFASLDKQLTFAFVPNKLIFDITKTDRRVQTILDGIKTLIDP</sequence>
<dbReference type="EMBL" id="CAJOAZ010000885">
    <property type="protein sequence ID" value="CAF3729306.1"/>
    <property type="molecule type" value="Genomic_DNA"/>
</dbReference>
<evidence type="ECO:0000313" key="4">
    <source>
        <dbReference type="Proteomes" id="UP000663845"/>
    </source>
</evidence>
<name>A0A815JGR1_9BILA</name>
<dbReference type="EMBL" id="CAJNOG010000883">
    <property type="protein sequence ID" value="CAF1376478.1"/>
    <property type="molecule type" value="Genomic_DNA"/>
</dbReference>
<reference evidence="2" key="1">
    <citation type="submission" date="2021-02" db="EMBL/GenBank/DDBJ databases">
        <authorList>
            <person name="Nowell W R."/>
        </authorList>
    </citation>
    <scope>NUCLEOTIDE SEQUENCE</scope>
</reference>
<dbReference type="PANTHER" id="PTHR43319">
    <property type="entry name" value="BETA-LACTAMASE-RELATED"/>
    <property type="match status" value="1"/>
</dbReference>
<evidence type="ECO:0000259" key="1">
    <source>
        <dbReference type="Pfam" id="PF00144"/>
    </source>
</evidence>
<dbReference type="Pfam" id="PF00144">
    <property type="entry name" value="Beta-lactamase"/>
    <property type="match status" value="1"/>
</dbReference>
<dbReference type="InterPro" id="IPR012338">
    <property type="entry name" value="Beta-lactam/transpept-like"/>
</dbReference>
<organism evidence="2 4">
    <name type="scientific">Adineta steineri</name>
    <dbReference type="NCBI Taxonomy" id="433720"/>
    <lineage>
        <taxon>Eukaryota</taxon>
        <taxon>Metazoa</taxon>
        <taxon>Spiralia</taxon>
        <taxon>Gnathifera</taxon>
        <taxon>Rotifera</taxon>
        <taxon>Eurotatoria</taxon>
        <taxon>Bdelloidea</taxon>
        <taxon>Adinetida</taxon>
        <taxon>Adinetidae</taxon>
        <taxon>Adineta</taxon>
    </lineage>
</organism>
<gene>
    <name evidence="2" type="ORF">JYZ213_LOCUS36417</name>
    <name evidence="3" type="ORF">OXD698_LOCUS14166</name>
</gene>
<accession>A0A815JGR1</accession>
<dbReference type="Gene3D" id="3.40.710.10">
    <property type="entry name" value="DD-peptidase/beta-lactamase superfamily"/>
    <property type="match status" value="1"/>
</dbReference>
<evidence type="ECO:0000313" key="3">
    <source>
        <dbReference type="EMBL" id="CAF3729306.1"/>
    </source>
</evidence>
<dbReference type="SUPFAM" id="SSF56601">
    <property type="entry name" value="beta-lactamase/transpeptidase-like"/>
    <property type="match status" value="1"/>
</dbReference>
<dbReference type="InterPro" id="IPR052907">
    <property type="entry name" value="Beta-lactamase/esterase"/>
</dbReference>
<comment type="caution">
    <text evidence="2">The sequence shown here is derived from an EMBL/GenBank/DDBJ whole genome shotgun (WGS) entry which is preliminary data.</text>
</comment>
<dbReference type="InterPro" id="IPR001466">
    <property type="entry name" value="Beta-lactam-related"/>
</dbReference>